<accession>I0FCF4</accession>
<reference evidence="1 2" key="1">
    <citation type="journal article" date="2012" name="J. Bacteriol.">
        <title>Complete Genome Sequence of Borrelia crocidurae.</title>
        <authorList>
            <person name="Elbir H."/>
            <person name="Gimenez G."/>
            <person name="Robert C."/>
            <person name="Bergstrom S."/>
            <person name="Cutler S."/>
            <person name="Raoult D."/>
            <person name="Drancourt M."/>
        </authorList>
    </citation>
    <scope>NUCLEOTIDE SEQUENCE [LARGE SCALE GENOMIC DNA]</scope>
    <source>
        <strain evidence="1 2">Achema</strain>
    </source>
</reference>
<dbReference type="EMBL" id="CP003426">
    <property type="protein sequence ID" value="AFI31160.1"/>
    <property type="molecule type" value="Genomic_DNA"/>
</dbReference>
<dbReference type="KEGG" id="bcw:Q7M_381"/>
<evidence type="ECO:0000313" key="2">
    <source>
        <dbReference type="Proteomes" id="UP000005212"/>
    </source>
</evidence>
<evidence type="ECO:0000313" key="1">
    <source>
        <dbReference type="EMBL" id="AFI31160.1"/>
    </source>
</evidence>
<protein>
    <recommendedName>
        <fullName evidence="3">5'-methylthioadenosine/S-adenosylhomocysteine nucleosidase</fullName>
    </recommendedName>
</protein>
<name>I0FCF4_BORCA</name>
<evidence type="ECO:0008006" key="3">
    <source>
        <dbReference type="Google" id="ProtNLM"/>
    </source>
</evidence>
<reference evidence="2" key="2">
    <citation type="submission" date="2012-03" db="EMBL/GenBank/DDBJ databases">
        <title>Complete genome sequence of Borrelia crocidurae.</title>
        <authorList>
            <person name="Elbir H."/>
            <person name="Gimenez G."/>
            <person name="Robert C."/>
            <person name="Raoult D."/>
            <person name="Drancourt M."/>
        </authorList>
    </citation>
    <scope>NUCLEOTIDE SEQUENCE [LARGE SCALE GENOMIC DNA]</scope>
    <source>
        <strain evidence="2">Achema</strain>
    </source>
</reference>
<dbReference type="HOGENOM" id="CLU_3196794_0_0_12"/>
<dbReference type="PATRIC" id="fig|1155096.3.peg.394"/>
<gene>
    <name evidence="1" type="ordered locus">Q7M_381</name>
</gene>
<proteinExistence type="predicted"/>
<dbReference type="AlphaFoldDB" id="I0FCF4"/>
<sequence length="45" mass="5417">MILITSAMDEEAREIHQIIENKEEIKIDNYLGEKKFIKEKLRDIK</sequence>
<organism evidence="1 2">
    <name type="scientific">Borrelia crocidurae (strain Achema)</name>
    <dbReference type="NCBI Taxonomy" id="1155096"/>
    <lineage>
        <taxon>Bacteria</taxon>
        <taxon>Pseudomonadati</taxon>
        <taxon>Spirochaetota</taxon>
        <taxon>Spirochaetia</taxon>
        <taxon>Spirochaetales</taxon>
        <taxon>Borreliaceae</taxon>
        <taxon>Borrelia</taxon>
    </lineage>
</organism>
<dbReference type="Proteomes" id="UP000005212">
    <property type="component" value="Chromosome"/>
</dbReference>